<keyword evidence="2" id="KW-1185">Reference proteome</keyword>
<evidence type="ECO:0000313" key="2">
    <source>
        <dbReference type="Proteomes" id="UP000790709"/>
    </source>
</evidence>
<proteinExistence type="predicted"/>
<evidence type="ECO:0000313" key="1">
    <source>
        <dbReference type="EMBL" id="KAH7920077.1"/>
    </source>
</evidence>
<organism evidence="1 2">
    <name type="scientific">Leucogyrophana mollusca</name>
    <dbReference type="NCBI Taxonomy" id="85980"/>
    <lineage>
        <taxon>Eukaryota</taxon>
        <taxon>Fungi</taxon>
        <taxon>Dikarya</taxon>
        <taxon>Basidiomycota</taxon>
        <taxon>Agaricomycotina</taxon>
        <taxon>Agaricomycetes</taxon>
        <taxon>Agaricomycetidae</taxon>
        <taxon>Boletales</taxon>
        <taxon>Boletales incertae sedis</taxon>
        <taxon>Leucogyrophana</taxon>
    </lineage>
</organism>
<accession>A0ACB8B331</accession>
<protein>
    <submittedName>
        <fullName evidence="1">Uncharacterized protein</fullName>
    </submittedName>
</protein>
<name>A0ACB8B331_9AGAM</name>
<gene>
    <name evidence="1" type="ORF">BV22DRAFT_827007</name>
</gene>
<dbReference type="EMBL" id="MU266606">
    <property type="protein sequence ID" value="KAH7920077.1"/>
    <property type="molecule type" value="Genomic_DNA"/>
</dbReference>
<comment type="caution">
    <text evidence="1">The sequence shown here is derived from an EMBL/GenBank/DDBJ whole genome shotgun (WGS) entry which is preliminary data.</text>
</comment>
<reference evidence="1" key="1">
    <citation type="journal article" date="2021" name="New Phytol.">
        <title>Evolutionary innovations through gain and loss of genes in the ectomycorrhizal Boletales.</title>
        <authorList>
            <person name="Wu G."/>
            <person name="Miyauchi S."/>
            <person name="Morin E."/>
            <person name="Kuo A."/>
            <person name="Drula E."/>
            <person name="Varga T."/>
            <person name="Kohler A."/>
            <person name="Feng B."/>
            <person name="Cao Y."/>
            <person name="Lipzen A."/>
            <person name="Daum C."/>
            <person name="Hundley H."/>
            <person name="Pangilinan J."/>
            <person name="Johnson J."/>
            <person name="Barry K."/>
            <person name="LaButti K."/>
            <person name="Ng V."/>
            <person name="Ahrendt S."/>
            <person name="Min B."/>
            <person name="Choi I.G."/>
            <person name="Park H."/>
            <person name="Plett J.M."/>
            <person name="Magnuson J."/>
            <person name="Spatafora J.W."/>
            <person name="Nagy L.G."/>
            <person name="Henrissat B."/>
            <person name="Grigoriev I.V."/>
            <person name="Yang Z.L."/>
            <person name="Xu J."/>
            <person name="Martin F.M."/>
        </authorList>
    </citation>
    <scope>NUCLEOTIDE SEQUENCE</scope>
    <source>
        <strain evidence="1">KUC20120723A-06</strain>
    </source>
</reference>
<sequence length="82" mass="9335">MPYMHPCFCSPPSFMYSSPARVFLLPRLTTTYASALRYLSSPSHSRSVFLPVLFYLSFYDSRPVCLFILFVPALHASLARGH</sequence>
<dbReference type="Proteomes" id="UP000790709">
    <property type="component" value="Unassembled WGS sequence"/>
</dbReference>